<gene>
    <name evidence="2" type="ORF">WG66_3423</name>
</gene>
<dbReference type="AlphaFoldDB" id="A0A0W0G606"/>
<organism evidence="2 3">
    <name type="scientific">Moniliophthora roreri</name>
    <name type="common">Frosty pod rot fungus</name>
    <name type="synonym">Monilia roreri</name>
    <dbReference type="NCBI Taxonomy" id="221103"/>
    <lineage>
        <taxon>Eukaryota</taxon>
        <taxon>Fungi</taxon>
        <taxon>Dikarya</taxon>
        <taxon>Basidiomycota</taxon>
        <taxon>Agaricomycotina</taxon>
        <taxon>Agaricomycetes</taxon>
        <taxon>Agaricomycetidae</taxon>
        <taxon>Agaricales</taxon>
        <taxon>Marasmiineae</taxon>
        <taxon>Marasmiaceae</taxon>
        <taxon>Moniliophthora</taxon>
    </lineage>
</organism>
<evidence type="ECO:0000313" key="2">
    <source>
        <dbReference type="EMBL" id="KTB43992.1"/>
    </source>
</evidence>
<dbReference type="Proteomes" id="UP000054988">
    <property type="component" value="Unassembled WGS sequence"/>
</dbReference>
<keyword evidence="1" id="KW-0175">Coiled coil</keyword>
<dbReference type="EMBL" id="LATX01001028">
    <property type="protein sequence ID" value="KTB43992.1"/>
    <property type="molecule type" value="Genomic_DNA"/>
</dbReference>
<sequence>MSESARIERTILCNRCCASVEYNCLPSAPHILRSNHVPSSSEITRARLFINEGMETLKLYGRELERIQDVLDKLKADKAFLQQQIEERSAMISPLRRVPVEIWQRIFSLVCSSDGRSEFTLAMQYRLVAPAYHISLVSSHWREIAVNYPPIWQSIMLDLGCPSWAQGGNINLRALLSIYLKNAGTGPSKVLIFDSHRDLGNETNVQSISHLFGMGLLRILLTRMGSCSEFTLLGISGYSLSEDVLGGLNLSFPALRSLEIQLDMEGVPFEPTLQFWQAIAAAPLLKHLSGSYLPPTIPHHQLASLWYWEIQNHGQFLQIVSQCQRIESLSFRWDPEPPGSVIPLSCTLPFLQELTILSSCSLEILSSLLDALHAPALTDLSVTFGYFQGLGTPYTIPHSFLSVLNRLSDTLQVFSLDLTAVWPTNSSMSDILAVLPNLRSFSVLLSGAADLQEVVSPCVAHLVTSLTISLGSPRVIAPKLTKLSLHERKTRVNSSIIDRVLIMAESRSKGGLTRSGMESKVAALGHVNFSYWSLKAKLPFDRVLDDLLTPDDHKRIEELKEDGTVCRLEEKWIM</sequence>
<evidence type="ECO:0008006" key="4">
    <source>
        <dbReference type="Google" id="ProtNLM"/>
    </source>
</evidence>
<evidence type="ECO:0000256" key="1">
    <source>
        <dbReference type="SAM" id="Coils"/>
    </source>
</evidence>
<name>A0A0W0G606_MONRR</name>
<evidence type="ECO:0000313" key="3">
    <source>
        <dbReference type="Proteomes" id="UP000054988"/>
    </source>
</evidence>
<reference evidence="2 3" key="1">
    <citation type="submission" date="2015-12" db="EMBL/GenBank/DDBJ databases">
        <title>Draft genome sequence of Moniliophthora roreri, the causal agent of frosty pod rot of cacao.</title>
        <authorList>
            <person name="Aime M.C."/>
            <person name="Diaz-Valderrama J.R."/>
            <person name="Kijpornyongpan T."/>
            <person name="Phillips-Mora W."/>
        </authorList>
    </citation>
    <scope>NUCLEOTIDE SEQUENCE [LARGE SCALE GENOMIC DNA]</scope>
    <source>
        <strain evidence="2 3">MCA 2952</strain>
    </source>
</reference>
<dbReference type="Gene3D" id="3.80.10.10">
    <property type="entry name" value="Ribonuclease Inhibitor"/>
    <property type="match status" value="1"/>
</dbReference>
<comment type="caution">
    <text evidence="2">The sequence shown here is derived from an EMBL/GenBank/DDBJ whole genome shotgun (WGS) entry which is preliminary data.</text>
</comment>
<dbReference type="InterPro" id="IPR032675">
    <property type="entry name" value="LRR_dom_sf"/>
</dbReference>
<protein>
    <recommendedName>
        <fullName evidence="4">F-box domain-containing protein</fullName>
    </recommendedName>
</protein>
<proteinExistence type="predicted"/>
<feature type="coiled-coil region" evidence="1">
    <location>
        <begin position="57"/>
        <end position="91"/>
    </location>
</feature>
<accession>A0A0W0G606</accession>